<evidence type="ECO:0000313" key="3">
    <source>
        <dbReference type="Proteomes" id="UP000198210"/>
    </source>
</evidence>
<evidence type="ECO:0000259" key="1">
    <source>
        <dbReference type="Pfam" id="PF00144"/>
    </source>
</evidence>
<accession>A0A1C5HEW9</accession>
<dbReference type="InterPro" id="IPR001466">
    <property type="entry name" value="Beta-lactam-related"/>
</dbReference>
<sequence length="440" mass="46111">MNADELLAVLEAGMAAHRVPGAQLVVHQGGKTTEAFAGTADAGTGEPVTSRTLFPFGSVTKPFTATLIAQLVDEGDLDLDSKVLEHLPELRAATAPQWRSLTLRHLLSHTGGLVADHDLGERGSRSLRRFVAGCRDLEFVAEPGTRFSYSNTGYILAGRCVEAVTGYPWWEALDSFLARPLGLGLADLTTPGPGPGPVSGHGVSGERVWPVPVELPTTWAPAGGVLGSAADLVAFALLHVDPATAGAGLLSPAAGHLLREPVPAAEPFGLADRWGSGWAIFRNGWIGHDGTLDGAVCHVRAHPPTTSVIAYVANATSGDALWTDLTVAVSALGLDVAAAEMSIANVEIPFTDLEQYEDVYVNGRTRLTVQAAEGGRLRIADAGGFKATLIGCGSDQFAVRRVDSTEVPHLGRFLRDDAGRVTALQLSGRLALARRAACSF</sequence>
<evidence type="ECO:0000313" key="2">
    <source>
        <dbReference type="EMBL" id="SCG44524.1"/>
    </source>
</evidence>
<name>A0A1C5HEW9_9ACTN</name>
<dbReference type="PANTHER" id="PTHR46825">
    <property type="entry name" value="D-ALANYL-D-ALANINE-CARBOXYPEPTIDASE/ENDOPEPTIDASE AMPH"/>
    <property type="match status" value="1"/>
</dbReference>
<dbReference type="InterPro" id="IPR050491">
    <property type="entry name" value="AmpC-like"/>
</dbReference>
<dbReference type="InterPro" id="IPR012338">
    <property type="entry name" value="Beta-lactam/transpept-like"/>
</dbReference>
<dbReference type="RefSeq" id="WP_088969906.1">
    <property type="nucleotide sequence ID" value="NZ_JBHLYF010000042.1"/>
</dbReference>
<dbReference type="Pfam" id="PF00144">
    <property type="entry name" value="Beta-lactamase"/>
    <property type="match status" value="1"/>
</dbReference>
<protein>
    <submittedName>
        <fullName evidence="2">CubicO group peptidase, beta-lactamase class C family</fullName>
    </submittedName>
</protein>
<organism evidence="2 3">
    <name type="scientific">Micromonospora siamensis</name>
    <dbReference type="NCBI Taxonomy" id="299152"/>
    <lineage>
        <taxon>Bacteria</taxon>
        <taxon>Bacillati</taxon>
        <taxon>Actinomycetota</taxon>
        <taxon>Actinomycetes</taxon>
        <taxon>Micromonosporales</taxon>
        <taxon>Micromonosporaceae</taxon>
        <taxon>Micromonospora</taxon>
    </lineage>
</organism>
<dbReference type="EMBL" id="LT607751">
    <property type="protein sequence ID" value="SCG44524.1"/>
    <property type="molecule type" value="Genomic_DNA"/>
</dbReference>
<gene>
    <name evidence="2" type="ORF">GA0074704_1601</name>
</gene>
<dbReference type="SUPFAM" id="SSF56601">
    <property type="entry name" value="beta-lactamase/transpeptidase-like"/>
    <property type="match status" value="1"/>
</dbReference>
<keyword evidence="3" id="KW-1185">Reference proteome</keyword>
<feature type="domain" description="Beta-lactamase-related" evidence="1">
    <location>
        <begin position="9"/>
        <end position="319"/>
    </location>
</feature>
<proteinExistence type="predicted"/>
<dbReference type="Proteomes" id="UP000198210">
    <property type="component" value="Chromosome I"/>
</dbReference>
<dbReference type="Gene3D" id="3.40.710.10">
    <property type="entry name" value="DD-peptidase/beta-lactamase superfamily"/>
    <property type="match status" value="1"/>
</dbReference>
<dbReference type="AlphaFoldDB" id="A0A1C5HEW9"/>
<dbReference type="PANTHER" id="PTHR46825:SF9">
    <property type="entry name" value="BETA-LACTAMASE-RELATED DOMAIN-CONTAINING PROTEIN"/>
    <property type="match status" value="1"/>
</dbReference>
<reference evidence="2 3" key="1">
    <citation type="submission" date="2016-06" db="EMBL/GenBank/DDBJ databases">
        <authorList>
            <person name="Kjaerup R.B."/>
            <person name="Dalgaard T.S."/>
            <person name="Juul-Madsen H.R."/>
        </authorList>
    </citation>
    <scope>NUCLEOTIDE SEQUENCE [LARGE SCALE GENOMIC DNA]</scope>
    <source>
        <strain evidence="2 3">DSM 45097</strain>
    </source>
</reference>